<gene>
    <name evidence="2 4" type="primary">larC</name>
    <name evidence="4" type="ORF">HUG20_02630</name>
</gene>
<evidence type="ECO:0000313" key="4">
    <source>
        <dbReference type="EMBL" id="QQK81829.1"/>
    </source>
</evidence>
<dbReference type="PANTHER" id="PTHR36566:SF1">
    <property type="entry name" value="PYRIDINIUM-3,5-BISTHIOCARBOXYLIC ACID MONONUCLEOTIDE NICKEL INSERTION PROTEIN"/>
    <property type="match status" value="1"/>
</dbReference>
<reference evidence="4 5" key="1">
    <citation type="submission" date="2020-06" db="EMBL/GenBank/DDBJ databases">
        <title>Genomic analysis of Salicibibacter sp. NKC21-4.</title>
        <authorList>
            <person name="Oh Y.J."/>
        </authorList>
    </citation>
    <scope>NUCLEOTIDE SEQUENCE [LARGE SCALE GENOMIC DNA]</scope>
    <source>
        <strain evidence="4 5">NKC21-4</strain>
    </source>
</reference>
<dbReference type="Proteomes" id="UP000595349">
    <property type="component" value="Chromosome"/>
</dbReference>
<dbReference type="GO" id="GO:0051604">
    <property type="term" value="P:protein maturation"/>
    <property type="evidence" value="ECO:0007669"/>
    <property type="project" value="UniProtKB-UniRule"/>
</dbReference>
<dbReference type="EMBL" id="CP054706">
    <property type="protein sequence ID" value="QQK81829.1"/>
    <property type="molecule type" value="Genomic_DNA"/>
</dbReference>
<dbReference type="GO" id="GO:0016151">
    <property type="term" value="F:nickel cation binding"/>
    <property type="evidence" value="ECO:0007669"/>
    <property type="project" value="UniProtKB-UniRule"/>
</dbReference>
<proteinExistence type="inferred from homology"/>
<keyword evidence="5" id="KW-1185">Reference proteome</keyword>
<comment type="catalytic activity">
    <reaction evidence="2">
        <text>Ni(II)-pyridinium-3,5-bisthiocarboxylate mononucleotide = pyridinium-3,5-bisthiocarboxylate mononucleotide + Ni(2+)</text>
        <dbReference type="Rhea" id="RHEA:54784"/>
        <dbReference type="ChEBI" id="CHEBI:49786"/>
        <dbReference type="ChEBI" id="CHEBI:137372"/>
        <dbReference type="ChEBI" id="CHEBI:137373"/>
        <dbReference type="EC" id="4.99.1.12"/>
    </reaction>
</comment>
<evidence type="ECO:0000256" key="3">
    <source>
        <dbReference type="SAM" id="MobiDB-lite"/>
    </source>
</evidence>
<comment type="similarity">
    <text evidence="2">Belongs to the LarC family.</text>
</comment>
<dbReference type="HAMAP" id="MF_01074">
    <property type="entry name" value="LarC"/>
    <property type="match status" value="1"/>
</dbReference>
<dbReference type="Gene3D" id="3.30.70.1380">
    <property type="entry name" value="Transcriptional regulatory protein pf0864 domain like"/>
    <property type="match status" value="1"/>
</dbReference>
<dbReference type="PANTHER" id="PTHR36566">
    <property type="entry name" value="NICKEL INSERTION PROTEIN-RELATED"/>
    <property type="match status" value="1"/>
</dbReference>
<name>A0A7T7CH62_9BACI</name>
<evidence type="ECO:0000256" key="1">
    <source>
        <dbReference type="ARBA" id="ARBA00022596"/>
    </source>
</evidence>
<dbReference type="AlphaFoldDB" id="A0A7T7CH62"/>
<dbReference type="KEGG" id="scib:HUG20_02630"/>
<sequence>MTLAALADLGVNLEKVAVDLRTLPIDTFAMDTKNIDKKGISSKQLLLTLDEEHSHQHGHGHHHSHNHDHSHDHHHHRKASDILAMIADSELPERVKERSMKIFEVIADSEGKIHGMDPKDVHFHEVGAMDSIIDIIGVCLALEQLDVDQITASPVPTGSGKLHMAHGLYPIPAPATADLLKGIPLVSFDVTGELTTPTGAGILKALSNHFGPIPEGTITGIGYGAGKKDFPHHPNVLRVLLMEGVQSHQNQERIHILECQVDDMTGEVLGYTMEKLFEIGVLDAYYTPVYMKKNRPGVLITALTDTLHVDEAEKCLLEETSTFGVRRTEAKRHPLHRKVESFSTSLGDVRVKIGYDKNKTYQTSLEYEDIRQIAQKEGKSFAHVYERVWREISIDDQINHQ</sequence>
<protein>
    <recommendedName>
        <fullName evidence="2">Pyridinium-3,5-bisthiocarboxylic acid mononucleotide nickel insertion protein</fullName>
        <shortName evidence="2">P2TMN nickel insertion protein</shortName>
        <ecNumber evidence="2">4.99.1.12</ecNumber>
    </recommendedName>
    <alternativeName>
        <fullName evidence="2">Nickel-pincer cofactor biosynthesis protein LarC</fullName>
    </alternativeName>
</protein>
<dbReference type="Gene3D" id="3.10.20.300">
    <property type="entry name" value="mk0293 like domain"/>
    <property type="match status" value="1"/>
</dbReference>
<dbReference type="NCBIfam" id="TIGR00299">
    <property type="entry name" value="nickel pincer cofactor biosynthesis protein LarC"/>
    <property type="match status" value="1"/>
</dbReference>
<keyword evidence="2" id="KW-0456">Lyase</keyword>
<evidence type="ECO:0000313" key="5">
    <source>
        <dbReference type="Proteomes" id="UP000595349"/>
    </source>
</evidence>
<feature type="region of interest" description="Disordered" evidence="3">
    <location>
        <begin position="52"/>
        <end position="78"/>
    </location>
</feature>
<comment type="function">
    <text evidence="2">Involved in the biosynthesis of a nickel-pincer cofactor ((SCS)Ni(II) pincer complex). Binds Ni(2+), and functions in nickel delivery to pyridinium-3,5-bisthiocarboxylic acid mononucleotide (P2TMN), to form the mature cofactor. Is thus probably required for the activation of nickel-pincer cofactor-dependent enzymes.</text>
</comment>
<dbReference type="GO" id="GO:0016829">
    <property type="term" value="F:lyase activity"/>
    <property type="evidence" value="ECO:0007669"/>
    <property type="project" value="UniProtKB-UniRule"/>
</dbReference>
<accession>A0A7T7CH62</accession>
<organism evidence="4 5">
    <name type="scientific">Salicibibacter cibi</name>
    <dbReference type="NCBI Taxonomy" id="2743001"/>
    <lineage>
        <taxon>Bacteria</taxon>
        <taxon>Bacillati</taxon>
        <taxon>Bacillota</taxon>
        <taxon>Bacilli</taxon>
        <taxon>Bacillales</taxon>
        <taxon>Bacillaceae</taxon>
        <taxon>Salicibibacter</taxon>
    </lineage>
</organism>
<feature type="compositionally biased region" description="Basic residues" evidence="3">
    <location>
        <begin position="56"/>
        <end position="78"/>
    </location>
</feature>
<dbReference type="Pfam" id="PF01969">
    <property type="entry name" value="Ni_insertion"/>
    <property type="match status" value="1"/>
</dbReference>
<evidence type="ECO:0000256" key="2">
    <source>
        <dbReference type="HAMAP-Rule" id="MF_01074"/>
    </source>
</evidence>
<keyword evidence="1 2" id="KW-0533">Nickel</keyword>
<dbReference type="EC" id="4.99.1.12" evidence="2"/>
<dbReference type="InterPro" id="IPR002822">
    <property type="entry name" value="Ni_insertion"/>
</dbReference>